<feature type="signal peptide" evidence="1">
    <location>
        <begin position="1"/>
        <end position="17"/>
    </location>
</feature>
<accession>E9I2E6</accession>
<dbReference type="AlphaFoldDB" id="E9I2E6"/>
<name>E9I2E6_DAPPU</name>
<dbReference type="EMBL" id="GL734072">
    <property type="protein sequence ID" value="EFX61833.1"/>
    <property type="molecule type" value="Genomic_DNA"/>
</dbReference>
<keyword evidence="1" id="KW-0732">Signal</keyword>
<sequence>MIRFAIAFLMLCSVACGQIKLQPEYSVGQPIIVEVQYPDAPEGATPSDLEWFVGDAGFYPMSASSIAIWPKFETKSTRLVVRCSGPLVTADGKYVPKSNRSFESSAILLGVGGNPKPDPDIDPQPPVPVPDGEAPIKEPGFRVLITYESQLPIPQWLNDADFRAFLDKSCVAGKTGTKEWRITDKDSPAVVNADWLRRQAAGNKSRSDGPNQEIRGGQIMLRADDYVIDDANASNREGGGVRGLIPRNYSANPVGSYEGSVTFDKLNDELPLIPWEDMPDMIAEMVANKSLLSDIRNTAYGSPIPSLDQNGEGFCWFYSGTGGIMLLRAKANMPYVRLSAHAGACKIKNFRDQGGWGAQGLDFQRQYGVPSVEFWPEKSMDRRYDTQATWDNAALHKVSEGFIDLDAAQYDRKLSAQQVLTCLIRGIPVIADYNDWGHSVILMDPVDAFPNLSNRDMMRYGVRGWNSWTDGWGANDPNTTIEQNSTLPRPATAEDYETMHDYLQPKAVEQIVLPWSETGTSDFSFNGTTELIDHLRDHPMMGDELEKLHEWLHQRVEKLRPRNANGLAYSAILIEADDVQFAGWKDRQAIEAAGWKVVRLPARKSVRNVVAIGKTHFSHAGYLTIDALKRFVNQAENRKVKPIKNARAKWVSKITMYTRDKCRFCEQWMANDYGQAVSEGVAVELVTDLNGTVPRFDVCDGDGQVCRNYVGYKSYAAMKAEIQ</sequence>
<organism evidence="2 3">
    <name type="scientific">Daphnia pulex</name>
    <name type="common">Water flea</name>
    <dbReference type="NCBI Taxonomy" id="6669"/>
    <lineage>
        <taxon>Eukaryota</taxon>
        <taxon>Metazoa</taxon>
        <taxon>Ecdysozoa</taxon>
        <taxon>Arthropoda</taxon>
        <taxon>Crustacea</taxon>
        <taxon>Branchiopoda</taxon>
        <taxon>Diplostraca</taxon>
        <taxon>Cladocera</taxon>
        <taxon>Anomopoda</taxon>
        <taxon>Daphniidae</taxon>
        <taxon>Daphnia</taxon>
    </lineage>
</organism>
<gene>
    <name evidence="2" type="ORF">DAPPUDRAFT_120886</name>
</gene>
<evidence type="ECO:0000313" key="2">
    <source>
        <dbReference type="EMBL" id="EFX61833.1"/>
    </source>
</evidence>
<dbReference type="HOGENOM" id="CLU_382751_0_0_1"/>
<dbReference type="SUPFAM" id="SSF54001">
    <property type="entry name" value="Cysteine proteinases"/>
    <property type="match status" value="1"/>
</dbReference>
<dbReference type="InterPro" id="IPR038765">
    <property type="entry name" value="Papain-like_cys_pep_sf"/>
</dbReference>
<dbReference type="InParanoid" id="E9I2E6"/>
<evidence type="ECO:0000256" key="1">
    <source>
        <dbReference type="SAM" id="SignalP"/>
    </source>
</evidence>
<evidence type="ECO:0000313" key="3">
    <source>
        <dbReference type="Proteomes" id="UP000000305"/>
    </source>
</evidence>
<protein>
    <recommendedName>
        <fullName evidence="4">Peptidase C1A papain C-terminal domain-containing protein</fullName>
    </recommendedName>
</protein>
<dbReference type="Proteomes" id="UP000000305">
    <property type="component" value="Unassembled WGS sequence"/>
</dbReference>
<feature type="chain" id="PRO_5003238662" description="Peptidase C1A papain C-terminal domain-containing protein" evidence="1">
    <location>
        <begin position="18"/>
        <end position="723"/>
    </location>
</feature>
<keyword evidence="3" id="KW-1185">Reference proteome</keyword>
<proteinExistence type="predicted"/>
<reference evidence="2 3" key="1">
    <citation type="journal article" date="2011" name="Science">
        <title>The ecoresponsive genome of Daphnia pulex.</title>
        <authorList>
            <person name="Colbourne J.K."/>
            <person name="Pfrender M.E."/>
            <person name="Gilbert D."/>
            <person name="Thomas W.K."/>
            <person name="Tucker A."/>
            <person name="Oakley T.H."/>
            <person name="Tokishita S."/>
            <person name="Aerts A."/>
            <person name="Arnold G.J."/>
            <person name="Basu M.K."/>
            <person name="Bauer D.J."/>
            <person name="Caceres C.E."/>
            <person name="Carmel L."/>
            <person name="Casola C."/>
            <person name="Choi J.H."/>
            <person name="Detter J.C."/>
            <person name="Dong Q."/>
            <person name="Dusheyko S."/>
            <person name="Eads B.D."/>
            <person name="Frohlich T."/>
            <person name="Geiler-Samerotte K.A."/>
            <person name="Gerlach D."/>
            <person name="Hatcher P."/>
            <person name="Jogdeo S."/>
            <person name="Krijgsveld J."/>
            <person name="Kriventseva E.V."/>
            <person name="Kultz D."/>
            <person name="Laforsch C."/>
            <person name="Lindquist E."/>
            <person name="Lopez J."/>
            <person name="Manak J.R."/>
            <person name="Muller J."/>
            <person name="Pangilinan J."/>
            <person name="Patwardhan R.P."/>
            <person name="Pitluck S."/>
            <person name="Pritham E.J."/>
            <person name="Rechtsteiner A."/>
            <person name="Rho M."/>
            <person name="Rogozin I.B."/>
            <person name="Sakarya O."/>
            <person name="Salamov A."/>
            <person name="Schaack S."/>
            <person name="Shapiro H."/>
            <person name="Shiga Y."/>
            <person name="Skalitzky C."/>
            <person name="Smith Z."/>
            <person name="Souvorov A."/>
            <person name="Sung W."/>
            <person name="Tang Z."/>
            <person name="Tsuchiya D."/>
            <person name="Tu H."/>
            <person name="Vos H."/>
            <person name="Wang M."/>
            <person name="Wolf Y.I."/>
            <person name="Yamagata H."/>
            <person name="Yamada T."/>
            <person name="Ye Y."/>
            <person name="Shaw J.R."/>
            <person name="Andrews J."/>
            <person name="Crease T.J."/>
            <person name="Tang H."/>
            <person name="Lucas S.M."/>
            <person name="Robertson H.M."/>
            <person name="Bork P."/>
            <person name="Koonin E.V."/>
            <person name="Zdobnov E.M."/>
            <person name="Grigoriev I.V."/>
            <person name="Lynch M."/>
            <person name="Boore J.L."/>
        </authorList>
    </citation>
    <scope>NUCLEOTIDE SEQUENCE [LARGE SCALE GENOMIC DNA]</scope>
</reference>
<evidence type="ECO:0008006" key="4">
    <source>
        <dbReference type="Google" id="ProtNLM"/>
    </source>
</evidence>
<dbReference type="KEGG" id="dpx:DAPPUDRAFT_120886"/>